<evidence type="ECO:0000313" key="2">
    <source>
        <dbReference type="Proteomes" id="UP000682877"/>
    </source>
</evidence>
<gene>
    <name evidence="1" type="ORF">AARE701A_LOCUS10610</name>
</gene>
<dbReference type="Proteomes" id="UP000682877">
    <property type="component" value="Chromosome 4"/>
</dbReference>
<keyword evidence="2" id="KW-1185">Reference proteome</keyword>
<proteinExistence type="predicted"/>
<sequence>MAKSPVEVNLIPIEATSETFADYGQIIEASRDGETFGPNDAQLDLSRGTPRLYIMPLQDTSFGFSKITHHANVTQCLGSIGAHVWYVGVAKPSLIEDDDERREDTVESKSGHLYAPPAVEEVRVFRISGTKFVKYNRGTWHVGPLFKESSMDFYNLELTDTDVVDETTYDFRKNNGSQSFASIFLWFTMAKSPVEVKLIPIEATPETFADYGQIIEASRDGASFGPDDAQLDLSRGTPRFYILRLEGRSLGFSNITHHANVTQCLGSIGAHVWYLGVAKPSLIEDDDDNGRRVDALESKSGHLYIPPAVEEIRVFRISGPKFVKLNRGTWHAGPLFRDGSSMDFYNLELTNTNEVDHTTHDFKKNNGVIFRFDP</sequence>
<name>A0A8S2ADS5_ARAAE</name>
<dbReference type="InterPro" id="IPR024060">
    <property type="entry name" value="Ureidoglycolate_lyase_dom_sf"/>
</dbReference>
<protein>
    <recommendedName>
        <fullName evidence="3">Ureidoglycolate hydrolase</fullName>
    </recommendedName>
</protein>
<evidence type="ECO:0000313" key="1">
    <source>
        <dbReference type="EMBL" id="CAE6031732.1"/>
    </source>
</evidence>
<dbReference type="AlphaFoldDB" id="A0A8S2ADS5"/>
<dbReference type="SUPFAM" id="SSF51182">
    <property type="entry name" value="RmlC-like cupins"/>
    <property type="match status" value="2"/>
</dbReference>
<accession>A0A8S2ADS5</accession>
<dbReference type="GO" id="GO:0004848">
    <property type="term" value="F:ureidoglycolate hydrolase activity"/>
    <property type="evidence" value="ECO:0007669"/>
    <property type="project" value="InterPro"/>
</dbReference>
<evidence type="ECO:0008006" key="3">
    <source>
        <dbReference type="Google" id="ProtNLM"/>
    </source>
</evidence>
<dbReference type="InterPro" id="IPR011051">
    <property type="entry name" value="RmlC_Cupin_sf"/>
</dbReference>
<organism evidence="1 2">
    <name type="scientific">Arabidopsis arenosa</name>
    <name type="common">Sand rock-cress</name>
    <name type="synonym">Cardaminopsis arenosa</name>
    <dbReference type="NCBI Taxonomy" id="38785"/>
    <lineage>
        <taxon>Eukaryota</taxon>
        <taxon>Viridiplantae</taxon>
        <taxon>Streptophyta</taxon>
        <taxon>Embryophyta</taxon>
        <taxon>Tracheophyta</taxon>
        <taxon>Spermatophyta</taxon>
        <taxon>Magnoliopsida</taxon>
        <taxon>eudicotyledons</taxon>
        <taxon>Gunneridae</taxon>
        <taxon>Pentapetalae</taxon>
        <taxon>rosids</taxon>
        <taxon>malvids</taxon>
        <taxon>Brassicales</taxon>
        <taxon>Brassicaceae</taxon>
        <taxon>Camelineae</taxon>
        <taxon>Arabidopsis</taxon>
    </lineage>
</organism>
<dbReference type="Gene3D" id="2.60.120.480">
    <property type="entry name" value="Ureidoglycolate hydrolase"/>
    <property type="match status" value="2"/>
</dbReference>
<dbReference type="PANTHER" id="PTHR35721:SF1">
    <property type="entry name" value="UREIDOGLYCOLATE HYDROLASE"/>
    <property type="match status" value="1"/>
</dbReference>
<dbReference type="PANTHER" id="PTHR35721">
    <property type="entry name" value="UREIDOGLYCOLATE HYDROLASE"/>
    <property type="match status" value="1"/>
</dbReference>
<reference evidence="1" key="1">
    <citation type="submission" date="2021-01" db="EMBL/GenBank/DDBJ databases">
        <authorList>
            <person name="Bezrukov I."/>
        </authorList>
    </citation>
    <scope>NUCLEOTIDE SEQUENCE</scope>
</reference>
<dbReference type="EMBL" id="LR999454">
    <property type="protein sequence ID" value="CAE6031732.1"/>
    <property type="molecule type" value="Genomic_DNA"/>
</dbReference>